<organism evidence="3 4">
    <name type="scientific">Chloropicon roscoffensis</name>
    <dbReference type="NCBI Taxonomy" id="1461544"/>
    <lineage>
        <taxon>Eukaryota</taxon>
        <taxon>Viridiplantae</taxon>
        <taxon>Chlorophyta</taxon>
        <taxon>Chloropicophyceae</taxon>
        <taxon>Chloropicales</taxon>
        <taxon>Chloropicaceae</taxon>
        <taxon>Chloropicon</taxon>
    </lineage>
</organism>
<evidence type="ECO:0000313" key="3">
    <source>
        <dbReference type="EMBL" id="WZN64283.1"/>
    </source>
</evidence>
<dbReference type="Gene3D" id="3.30.519.10">
    <property type="entry name" value="Guanine Nucleotide Dissociation Inhibitor, domain 2"/>
    <property type="match status" value="1"/>
</dbReference>
<proteinExistence type="inferred from homology"/>
<dbReference type="Proteomes" id="UP001472866">
    <property type="component" value="Chromosome 09"/>
</dbReference>
<dbReference type="Gene3D" id="1.10.405.10">
    <property type="entry name" value="Guanine Nucleotide Dissociation Inhibitor, domain 1"/>
    <property type="match status" value="1"/>
</dbReference>
<dbReference type="SUPFAM" id="SSF51905">
    <property type="entry name" value="FAD/NAD(P)-binding domain"/>
    <property type="match status" value="1"/>
</dbReference>
<feature type="compositionally biased region" description="Basic and acidic residues" evidence="2">
    <location>
        <begin position="1"/>
        <end position="17"/>
    </location>
</feature>
<dbReference type="PANTHER" id="PTHR11787">
    <property type="entry name" value="RAB GDP-DISSOCIATION INHIBITOR"/>
    <property type="match status" value="1"/>
</dbReference>
<dbReference type="PRINTS" id="PR00891">
    <property type="entry name" value="RABGDIREP"/>
</dbReference>
<dbReference type="EMBL" id="CP151509">
    <property type="protein sequence ID" value="WZN64283.1"/>
    <property type="molecule type" value="Genomic_DNA"/>
</dbReference>
<dbReference type="GO" id="GO:0007264">
    <property type="term" value="P:small GTPase-mediated signal transduction"/>
    <property type="evidence" value="ECO:0007669"/>
    <property type="project" value="InterPro"/>
</dbReference>
<reference evidence="3 4" key="1">
    <citation type="submission" date="2024-03" db="EMBL/GenBank/DDBJ databases">
        <title>Complete genome sequence of the green alga Chloropicon roscoffensis RCC1871.</title>
        <authorList>
            <person name="Lemieux C."/>
            <person name="Pombert J.-F."/>
            <person name="Otis C."/>
            <person name="Turmel M."/>
        </authorList>
    </citation>
    <scope>NUCLEOTIDE SEQUENCE [LARGE SCALE GENOMIC DNA]</scope>
    <source>
        <strain evidence="3 4">RCC1871</strain>
    </source>
</reference>
<sequence>MSSEREEERVRLLHEPAADEGGEVEPKGHQTCDVVVVGTGLAESLTAASLARRGVKVLHLEPGETYGGLTWATRKLKDVLRDLQTIEVTEGEGVAEEETASDAKARFSFRRSGSVSGVRPEVSDRVGKVDGNKVSLAGDLAADIESIQFDLVCAPKLCLGAGDLIEALVASDAHRYLEFKAVQSTSMWASGGEEADSEPRSFMVPASRSDIFKSKDLTPVEKRLLMRYLKSEQDAIAAEESSGPGPAPPAAAAGDVTMEEYLRDTHKLPEKLRLIVMHGIADLDDLGGKAPSAAEGRERLVKYAKSINRFGPGVGALLACNYGGGELTQAFCRLAAVHGATYVLKYPPRSVEVIEGDEGGHRYEVGIPGAAPIRCKAVVVGPEARLCCASSQAEPNEAGRIFRCACVAIQDSPAKGGSIRLHVFPPNTVAGNSCTIRALCVEGNALNTCANENLVVIYMSCRAAPGCGDPKAQLVGALSRLACLQELDGSPGLDLPDLPMALLCLYYTQEAPEPAVIGGESRIVHLGGPDASLGFRDTVRAATGCVSQLYPEHGNLFAEAEGKDEALEDSEDEAETSYLERVLQSVSQTKIDGEALEG</sequence>
<dbReference type="GO" id="GO:0005829">
    <property type="term" value="C:cytosol"/>
    <property type="evidence" value="ECO:0007669"/>
    <property type="project" value="TreeGrafter"/>
</dbReference>
<dbReference type="InterPro" id="IPR018203">
    <property type="entry name" value="GDP_dissociation_inhibitor"/>
</dbReference>
<dbReference type="InterPro" id="IPR036188">
    <property type="entry name" value="FAD/NAD-bd_sf"/>
</dbReference>
<accession>A0AAX4PDF2</accession>
<dbReference type="GO" id="GO:0016192">
    <property type="term" value="P:vesicle-mediated transport"/>
    <property type="evidence" value="ECO:0007669"/>
    <property type="project" value="TreeGrafter"/>
</dbReference>
<dbReference type="PANTHER" id="PTHR11787:SF4">
    <property type="entry name" value="CHM, RAB ESCORT PROTEIN 1"/>
    <property type="match status" value="1"/>
</dbReference>
<evidence type="ECO:0000313" key="4">
    <source>
        <dbReference type="Proteomes" id="UP001472866"/>
    </source>
</evidence>
<protein>
    <submittedName>
        <fullName evidence="3">Rab GDP dissociation inhibitor protein</fullName>
    </submittedName>
</protein>
<evidence type="ECO:0000256" key="1">
    <source>
        <dbReference type="ARBA" id="ARBA00005593"/>
    </source>
</evidence>
<dbReference type="Pfam" id="PF00996">
    <property type="entry name" value="GDI"/>
    <property type="match status" value="1"/>
</dbReference>
<dbReference type="AlphaFoldDB" id="A0AAX4PDF2"/>
<gene>
    <name evidence="3" type="ORF">HKI87_09g58380</name>
</gene>
<name>A0AAX4PDF2_9CHLO</name>
<evidence type="ECO:0000256" key="2">
    <source>
        <dbReference type="SAM" id="MobiDB-lite"/>
    </source>
</evidence>
<dbReference type="GO" id="GO:0005634">
    <property type="term" value="C:nucleus"/>
    <property type="evidence" value="ECO:0007669"/>
    <property type="project" value="TreeGrafter"/>
</dbReference>
<dbReference type="GO" id="GO:0005968">
    <property type="term" value="C:Rab-protein geranylgeranyltransferase complex"/>
    <property type="evidence" value="ECO:0007669"/>
    <property type="project" value="TreeGrafter"/>
</dbReference>
<comment type="similarity">
    <text evidence="1">Belongs to the Rab GDI family.</text>
</comment>
<dbReference type="Gene3D" id="3.50.50.60">
    <property type="entry name" value="FAD/NAD(P)-binding domain"/>
    <property type="match status" value="1"/>
</dbReference>
<dbReference type="GO" id="GO:0005092">
    <property type="term" value="F:GDP-dissociation inhibitor activity"/>
    <property type="evidence" value="ECO:0007669"/>
    <property type="project" value="InterPro"/>
</dbReference>
<keyword evidence="4" id="KW-1185">Reference proteome</keyword>
<feature type="region of interest" description="Disordered" evidence="2">
    <location>
        <begin position="1"/>
        <end position="27"/>
    </location>
</feature>